<evidence type="ECO:0000313" key="6">
    <source>
        <dbReference type="EMBL" id="RAO72397.1"/>
    </source>
</evidence>
<name>A0A364L9B1_TALAM</name>
<dbReference type="PRINTS" id="PR00420">
    <property type="entry name" value="RNGMNOXGNASE"/>
</dbReference>
<keyword evidence="3" id="KW-0560">Oxidoreductase</keyword>
<dbReference type="EMBL" id="MIKG01000019">
    <property type="protein sequence ID" value="RAO72397.1"/>
    <property type="molecule type" value="Genomic_DNA"/>
</dbReference>
<feature type="domain" description="FAD-binding" evidence="5">
    <location>
        <begin position="6"/>
        <end position="333"/>
    </location>
</feature>
<dbReference type="AlphaFoldDB" id="A0A364L9B1"/>
<evidence type="ECO:0000256" key="1">
    <source>
        <dbReference type="ARBA" id="ARBA00022630"/>
    </source>
</evidence>
<evidence type="ECO:0000313" key="7">
    <source>
        <dbReference type="Proteomes" id="UP000249363"/>
    </source>
</evidence>
<keyword evidence="7" id="KW-1185">Reference proteome</keyword>
<dbReference type="GO" id="GO:0046677">
    <property type="term" value="P:response to antibiotic"/>
    <property type="evidence" value="ECO:0007669"/>
    <property type="project" value="InterPro"/>
</dbReference>
<dbReference type="RefSeq" id="XP_040736911.1">
    <property type="nucleotide sequence ID" value="XM_040881211.1"/>
</dbReference>
<protein>
    <recommendedName>
        <fullName evidence="5">FAD-binding domain-containing protein</fullName>
    </recommendedName>
</protein>
<dbReference type="HAMAP" id="MF_00845">
    <property type="entry name" value="TetX_monooxygenase"/>
    <property type="match status" value="1"/>
</dbReference>
<comment type="caution">
    <text evidence="6">The sequence shown here is derived from an EMBL/GenBank/DDBJ whole genome shotgun (WGS) entry which is preliminary data.</text>
</comment>
<dbReference type="Pfam" id="PF01494">
    <property type="entry name" value="FAD_binding_3"/>
    <property type="match status" value="1"/>
</dbReference>
<dbReference type="PANTHER" id="PTHR46972">
    <property type="entry name" value="MONOOXYGENASE ASQM-RELATED"/>
    <property type="match status" value="1"/>
</dbReference>
<evidence type="ECO:0000256" key="4">
    <source>
        <dbReference type="ARBA" id="ARBA00023033"/>
    </source>
</evidence>
<dbReference type="STRING" id="1196081.A0A364L9B1"/>
<dbReference type="InterPro" id="IPR002938">
    <property type="entry name" value="FAD-bd"/>
</dbReference>
<dbReference type="Gene3D" id="3.50.50.60">
    <property type="entry name" value="FAD/NAD(P)-binding domain"/>
    <property type="match status" value="1"/>
</dbReference>
<dbReference type="InterPro" id="IPR043683">
    <property type="entry name" value="TetX_monooxygenase"/>
</dbReference>
<proteinExistence type="inferred from homology"/>
<dbReference type="SUPFAM" id="SSF51905">
    <property type="entry name" value="FAD/NAD(P)-binding domain"/>
    <property type="match status" value="1"/>
</dbReference>
<organism evidence="6 7">
    <name type="scientific">Talaromyces amestolkiae</name>
    <dbReference type="NCBI Taxonomy" id="1196081"/>
    <lineage>
        <taxon>Eukaryota</taxon>
        <taxon>Fungi</taxon>
        <taxon>Dikarya</taxon>
        <taxon>Ascomycota</taxon>
        <taxon>Pezizomycotina</taxon>
        <taxon>Eurotiomycetes</taxon>
        <taxon>Eurotiomycetidae</taxon>
        <taxon>Eurotiales</taxon>
        <taxon>Trichocomaceae</taxon>
        <taxon>Talaromyces</taxon>
        <taxon>Talaromyces sect. Talaromyces</taxon>
    </lineage>
</organism>
<keyword evidence="2" id="KW-0274">FAD</keyword>
<reference evidence="6 7" key="1">
    <citation type="journal article" date="2017" name="Biotechnol. Biofuels">
        <title>Differential beta-glucosidase expression as a function of carbon source availability in Talaromyces amestolkiae: a genomic and proteomic approach.</title>
        <authorList>
            <person name="de Eugenio L.I."/>
            <person name="Mendez-Liter J.A."/>
            <person name="Nieto-Dominguez M."/>
            <person name="Alonso L."/>
            <person name="Gil-Munoz J."/>
            <person name="Barriuso J."/>
            <person name="Prieto A."/>
            <person name="Martinez M.J."/>
        </authorList>
    </citation>
    <scope>NUCLEOTIDE SEQUENCE [LARGE SCALE GENOMIC DNA]</scope>
    <source>
        <strain evidence="6 7">CIB</strain>
    </source>
</reference>
<dbReference type="GeneID" id="63797623"/>
<dbReference type="GO" id="GO:0071949">
    <property type="term" value="F:FAD binding"/>
    <property type="evidence" value="ECO:0007669"/>
    <property type="project" value="InterPro"/>
</dbReference>
<dbReference type="OrthoDB" id="655030at2759"/>
<keyword evidence="1" id="KW-0285">Flavoprotein</keyword>
<dbReference type="GO" id="GO:0004497">
    <property type="term" value="F:monooxygenase activity"/>
    <property type="evidence" value="ECO:0007669"/>
    <property type="project" value="UniProtKB-KW"/>
</dbReference>
<evidence type="ECO:0000256" key="3">
    <source>
        <dbReference type="ARBA" id="ARBA00023002"/>
    </source>
</evidence>
<dbReference type="Proteomes" id="UP000249363">
    <property type="component" value="Unassembled WGS sequence"/>
</dbReference>
<dbReference type="InterPro" id="IPR036188">
    <property type="entry name" value="FAD/NAD-bd_sf"/>
</dbReference>
<keyword evidence="4" id="KW-0503">Monooxygenase</keyword>
<gene>
    <name evidence="6" type="ORF">BHQ10_008409</name>
</gene>
<evidence type="ECO:0000256" key="2">
    <source>
        <dbReference type="ARBA" id="ARBA00022827"/>
    </source>
</evidence>
<accession>A0A364L9B1</accession>
<sequence>MASLRIAIIGAGPAGLTLARLLQVKKIPYTIYDLDANAHSRDQGGTVDLHRRGGQMVLEAAGLLEEFKRLARPEGEATKLVKYDGTVVIDENVQKVERPEEYKDRPEIDRLRLRELLLGSLGEGNIVWGKKLLAVEDSKAGDGKFDLHFADTVEEAFDIVVGADGAWSKVRPFLTDEQPFYSGITAIELWAMDVDAQHQWLSDYVGQGSMYMFDEGRAIISQRNGNNSIRTYAAVRRPETWLKDCGIDWSEPDAKTRLIEDYFANCGEDLKRVIVDSKDNLIPRTMYMLPVDMTWEPKAGVTLIGDAAHLMTPFAGVGVNIAMVDALDLSRAIEFCVDDRKAIGAAMSAFEKDMFRRSQMFANKTWKNMQSHFSATGIDERAALAHR</sequence>
<dbReference type="PANTHER" id="PTHR46972:SF1">
    <property type="entry name" value="FAD DEPENDENT OXIDOREDUCTASE DOMAIN-CONTAINING PROTEIN"/>
    <property type="match status" value="1"/>
</dbReference>
<evidence type="ECO:0000259" key="5">
    <source>
        <dbReference type="Pfam" id="PF01494"/>
    </source>
</evidence>